<evidence type="ECO:0000313" key="3">
    <source>
        <dbReference type="EMBL" id="MBQ0826638.1"/>
    </source>
</evidence>
<dbReference type="Pfam" id="PF19266">
    <property type="entry name" value="CIS_tube"/>
    <property type="match status" value="1"/>
</dbReference>
<feature type="domain" description="Contractile injection system tube protein N-terminal" evidence="2">
    <location>
        <begin position="5"/>
        <end position="151"/>
    </location>
</feature>
<feature type="compositionally biased region" description="Basic and acidic residues" evidence="1">
    <location>
        <begin position="331"/>
        <end position="346"/>
    </location>
</feature>
<reference evidence="3" key="1">
    <citation type="submission" date="2021-04" db="EMBL/GenBank/DDBJ databases">
        <title>Genome seq and assembly of Streptomyces sp. RG38.</title>
        <authorList>
            <person name="Chhetri G."/>
        </authorList>
    </citation>
    <scope>NUCLEOTIDE SEQUENCE</scope>
    <source>
        <strain evidence="3">RG38</strain>
    </source>
</reference>
<sequence length="422" mass="43044">MTTPLAKATLQEIGTRPPAPQPEPVTVQFNPASLRLQMANNVDMKKAFGKRPAVQYDGTSSSTLSFDLVFDTSEEGSTKEPVDVRTRARAVERFMLPANGTKSVPPQVQFSYGTFQLVGVMSALGQEYDLFSASGVPLRAKLAVTIKEQLTRYEDGRTGPAANTGAGAQDDQGLLAGGAPAARTDRTGTALTGESAPDFAARMGLDPAGWAALDFGGQDPLGLAAGTAVDFSASTSIGLGLSAGVTVGASAGAFVLDGREPEPRAVTSAGGLQSAIDQQAGRRAAAAADARRAGFAVPGAPGTAATTPTPPAASPPTSGRPAPATAGRGAGRPDRTGGPERCDRRALTYGSGVPLRPRVRPPSPGAGDVPLTDDPTVPRWIALRAPQAAHGTEPGPRCDCGAPAGHGAHAAARKENHDPAHW</sequence>
<evidence type="ECO:0000256" key="1">
    <source>
        <dbReference type="SAM" id="MobiDB-lite"/>
    </source>
</evidence>
<dbReference type="RefSeq" id="WP_210870107.1">
    <property type="nucleotide sequence ID" value="NZ_JAGPNL010000002.1"/>
</dbReference>
<dbReference type="AlphaFoldDB" id="A0A940XAJ6"/>
<organism evidence="3 4">
    <name type="scientific">Streptomyces tagetis</name>
    <dbReference type="NCBI Taxonomy" id="2820809"/>
    <lineage>
        <taxon>Bacteria</taxon>
        <taxon>Bacillati</taxon>
        <taxon>Actinomycetota</taxon>
        <taxon>Actinomycetes</taxon>
        <taxon>Kitasatosporales</taxon>
        <taxon>Streptomycetaceae</taxon>
        <taxon>Streptomyces</taxon>
    </lineage>
</organism>
<evidence type="ECO:0000259" key="2">
    <source>
        <dbReference type="Pfam" id="PF19266"/>
    </source>
</evidence>
<name>A0A940XAJ6_9ACTN</name>
<dbReference type="Proteomes" id="UP000677875">
    <property type="component" value="Unassembled WGS sequence"/>
</dbReference>
<keyword evidence="4" id="KW-1185">Reference proteome</keyword>
<dbReference type="InterPro" id="IPR045361">
    <property type="entry name" value="CIS_tube_prot_N"/>
</dbReference>
<feature type="compositionally biased region" description="Low complexity" evidence="1">
    <location>
        <begin position="283"/>
        <end position="307"/>
    </location>
</feature>
<gene>
    <name evidence="3" type="ORF">J5Y05_08965</name>
</gene>
<dbReference type="EMBL" id="JAGPNL010000002">
    <property type="protein sequence ID" value="MBQ0826638.1"/>
    <property type="molecule type" value="Genomic_DNA"/>
</dbReference>
<feature type="compositionally biased region" description="Low complexity" evidence="1">
    <location>
        <begin position="315"/>
        <end position="327"/>
    </location>
</feature>
<feature type="compositionally biased region" description="Low complexity" evidence="1">
    <location>
        <begin position="401"/>
        <end position="410"/>
    </location>
</feature>
<accession>A0A940XAJ6</accession>
<feature type="region of interest" description="Disordered" evidence="1">
    <location>
        <begin position="283"/>
        <end position="375"/>
    </location>
</feature>
<feature type="compositionally biased region" description="Basic and acidic residues" evidence="1">
    <location>
        <begin position="412"/>
        <end position="422"/>
    </location>
</feature>
<feature type="region of interest" description="Disordered" evidence="1">
    <location>
        <begin position="387"/>
        <end position="422"/>
    </location>
</feature>
<comment type="caution">
    <text evidence="3">The sequence shown here is derived from an EMBL/GenBank/DDBJ whole genome shotgun (WGS) entry which is preliminary data.</text>
</comment>
<protein>
    <recommendedName>
        <fullName evidence="2">Contractile injection system tube protein N-terminal domain-containing protein</fullName>
    </recommendedName>
</protein>
<evidence type="ECO:0000313" key="4">
    <source>
        <dbReference type="Proteomes" id="UP000677875"/>
    </source>
</evidence>
<proteinExistence type="predicted"/>